<dbReference type="EMBL" id="JAMSHT010000001">
    <property type="protein sequence ID" value="MCM8556487.1"/>
    <property type="molecule type" value="Genomic_DNA"/>
</dbReference>
<dbReference type="Gene3D" id="3.60.15.10">
    <property type="entry name" value="Ribonuclease Z/Hydroxyacylglutathione hydrolase-like"/>
    <property type="match status" value="1"/>
</dbReference>
<accession>A0A9X2EJM0</accession>
<dbReference type="InterPro" id="IPR036866">
    <property type="entry name" value="RibonucZ/Hydroxyglut_hydro"/>
</dbReference>
<dbReference type="PANTHER" id="PTHR42663">
    <property type="entry name" value="HYDROLASE C777.06C-RELATED-RELATED"/>
    <property type="match status" value="1"/>
</dbReference>
<organism evidence="2 3">
    <name type="scientific">Sphingomicrobium sediminis</name>
    <dbReference type="NCBI Taxonomy" id="2950949"/>
    <lineage>
        <taxon>Bacteria</taxon>
        <taxon>Pseudomonadati</taxon>
        <taxon>Pseudomonadota</taxon>
        <taxon>Alphaproteobacteria</taxon>
        <taxon>Sphingomonadales</taxon>
        <taxon>Sphingomonadaceae</taxon>
        <taxon>Sphingomicrobium</taxon>
    </lineage>
</organism>
<dbReference type="AlphaFoldDB" id="A0A9X2EJM0"/>
<evidence type="ECO:0000313" key="3">
    <source>
        <dbReference type="Proteomes" id="UP001155128"/>
    </source>
</evidence>
<evidence type="ECO:0000313" key="2">
    <source>
        <dbReference type="EMBL" id="MCM8556487.1"/>
    </source>
</evidence>
<protein>
    <submittedName>
        <fullName evidence="2">MBL fold metallo-hydrolase</fullName>
    </submittedName>
</protein>
<dbReference type="RefSeq" id="WP_252111732.1">
    <property type="nucleotide sequence ID" value="NZ_JAMSHT010000001.1"/>
</dbReference>
<dbReference type="InterPro" id="IPR001279">
    <property type="entry name" value="Metallo-B-lactamas"/>
</dbReference>
<dbReference type="PANTHER" id="PTHR42663:SF6">
    <property type="entry name" value="HYDROLASE C777.06C-RELATED"/>
    <property type="match status" value="1"/>
</dbReference>
<gene>
    <name evidence="2" type="ORF">NDO55_01465</name>
</gene>
<name>A0A9X2EJM0_9SPHN</name>
<dbReference type="Pfam" id="PF12706">
    <property type="entry name" value="Lactamase_B_2"/>
    <property type="match status" value="1"/>
</dbReference>
<dbReference type="SMART" id="SM00849">
    <property type="entry name" value="Lactamase_B"/>
    <property type="match status" value="1"/>
</dbReference>
<keyword evidence="3" id="KW-1185">Reference proteome</keyword>
<sequence>MIFKTALALAAASGPNYACDIELIVLGVAQDAGIPQIGNPDDPAWDTGIRGAATSLGLVDRRNGRRYLFEATPDIRKQVQRLDIMSEREPRETLGLDGIFLTHAHIGHYAGLMFLGRESAGTQGVPVYVMPRMGKFLSKNGPWEQLVNLGNIDLQPLADDVAVELEGGISVTPLLVPHRDEYSETVGYRVETPGKSFLFIPDIDGWDEWEHDLAEEVAKVTYSFLDATFNDDTELPGRDMSEIPHPRVPDTMERLAGLGARQRAGVHFIHINHTNRLRSDQGEVYEAGFSVASEGQTFCIA</sequence>
<dbReference type="Proteomes" id="UP001155128">
    <property type="component" value="Unassembled WGS sequence"/>
</dbReference>
<dbReference type="SUPFAM" id="SSF56281">
    <property type="entry name" value="Metallo-hydrolase/oxidoreductase"/>
    <property type="match status" value="1"/>
</dbReference>
<evidence type="ECO:0000259" key="1">
    <source>
        <dbReference type="SMART" id="SM00849"/>
    </source>
</evidence>
<comment type="caution">
    <text evidence="2">The sequence shown here is derived from an EMBL/GenBank/DDBJ whole genome shotgun (WGS) entry which is preliminary data.</text>
</comment>
<proteinExistence type="predicted"/>
<feature type="domain" description="Metallo-beta-lactamase" evidence="1">
    <location>
        <begin position="53"/>
        <end position="238"/>
    </location>
</feature>
<reference evidence="2" key="1">
    <citation type="submission" date="2022-06" db="EMBL/GenBank/DDBJ databases">
        <title>Sphingomicrobium sedimins sp. nov., a marine bacterium isolated from tidal flat.</title>
        <authorList>
            <person name="Kim C.-H."/>
            <person name="Yoo Y."/>
            <person name="Kim J.-J."/>
        </authorList>
    </citation>
    <scope>NUCLEOTIDE SEQUENCE</scope>
    <source>
        <strain evidence="2">GRR-S6-50</strain>
    </source>
</reference>